<dbReference type="Pfam" id="PF01643">
    <property type="entry name" value="Acyl-ACP_TE"/>
    <property type="match status" value="1"/>
</dbReference>
<dbReference type="InterPro" id="IPR002864">
    <property type="entry name" value="Acyl-ACP_thioesterase_NHD"/>
</dbReference>
<evidence type="ECO:0000313" key="11">
    <source>
        <dbReference type="Proteomes" id="UP000283928"/>
    </source>
</evidence>
<dbReference type="SUPFAM" id="SSF54637">
    <property type="entry name" value="Thioesterase/thiol ester dehydrase-isomerase"/>
    <property type="match status" value="2"/>
</dbReference>
<dbReference type="Pfam" id="PF20791">
    <property type="entry name" value="Acyl-ACP_TE_C"/>
    <property type="match status" value="1"/>
</dbReference>
<evidence type="ECO:0000259" key="8">
    <source>
        <dbReference type="Pfam" id="PF01643"/>
    </source>
</evidence>
<dbReference type="PANTHER" id="PTHR31727:SF6">
    <property type="entry name" value="OLEOYL-ACYL CARRIER PROTEIN THIOESTERASE 1, CHLOROPLASTIC"/>
    <property type="match status" value="1"/>
</dbReference>
<feature type="domain" description="Acyl-ACP thioesterase-like C-terminal" evidence="9">
    <location>
        <begin position="163"/>
        <end position="218"/>
    </location>
</feature>
<dbReference type="InterPro" id="IPR049427">
    <property type="entry name" value="Acyl-ACP_TE_C"/>
</dbReference>
<evidence type="ECO:0000313" key="10">
    <source>
        <dbReference type="EMBL" id="RHE70740.1"/>
    </source>
</evidence>
<evidence type="ECO:0000256" key="7">
    <source>
        <dbReference type="ARBA" id="ARBA00023160"/>
    </source>
</evidence>
<dbReference type="InterPro" id="IPR029069">
    <property type="entry name" value="HotDog_dom_sf"/>
</dbReference>
<keyword evidence="2" id="KW-0444">Lipid biosynthesis</keyword>
<dbReference type="EMBL" id="QSKO01000029">
    <property type="protein sequence ID" value="RHE70740.1"/>
    <property type="molecule type" value="Genomic_DNA"/>
</dbReference>
<dbReference type="PANTHER" id="PTHR31727">
    <property type="entry name" value="OLEOYL-ACYL CARRIER PROTEIN THIOESTERASE 1, CHLOROPLASTIC"/>
    <property type="match status" value="1"/>
</dbReference>
<feature type="domain" description="Acyl-ACP thioesterase N-terminal hotdog" evidence="8">
    <location>
        <begin position="15"/>
        <end position="128"/>
    </location>
</feature>
<reference evidence="10 11" key="1">
    <citation type="submission" date="2018-08" db="EMBL/GenBank/DDBJ databases">
        <title>A genome reference for cultivated species of the human gut microbiota.</title>
        <authorList>
            <person name="Zou Y."/>
            <person name="Xue W."/>
            <person name="Luo G."/>
        </authorList>
    </citation>
    <scope>NUCLEOTIDE SEQUENCE [LARGE SCALE GENOMIC DNA]</scope>
    <source>
        <strain evidence="10 11">AM27-32LB</strain>
    </source>
</reference>
<sequence length="246" mass="28713">MRKESECMAYSFSGRVRYSEIGENGLLTLPGILNYFQDCSTFQSEEVGLGIDILKEWKRIWVLSAWQVVVDRYPYMGERIKTSTWAYGFRGFMGLRNFTMETEGGERLAYANTFWTYIDAENGLPVRLEAKDTDAYRGKDGKMESKLDMEYAPRKIVLPEDYEQQDSFAVQKHHLDTNHHVNNCQYVQMAMDYLPENFKIHQMRAEYKQQARLNDVICPARTVDENKTTVLLNDQKGEPYAVVEFK</sequence>
<keyword evidence="3" id="KW-0378">Hydrolase</keyword>
<evidence type="ECO:0000256" key="1">
    <source>
        <dbReference type="ARBA" id="ARBA00006500"/>
    </source>
</evidence>
<dbReference type="GO" id="GO:0000036">
    <property type="term" value="F:acyl carrier activity"/>
    <property type="evidence" value="ECO:0007669"/>
    <property type="project" value="TreeGrafter"/>
</dbReference>
<dbReference type="Proteomes" id="UP000283928">
    <property type="component" value="Unassembled WGS sequence"/>
</dbReference>
<dbReference type="GO" id="GO:0016297">
    <property type="term" value="F:fatty acyl-[ACP] hydrolase activity"/>
    <property type="evidence" value="ECO:0007669"/>
    <property type="project" value="InterPro"/>
</dbReference>
<keyword evidence="4" id="KW-0276">Fatty acid metabolism</keyword>
<name>A0A414K7S1_9FIRM</name>
<dbReference type="CDD" id="cd00586">
    <property type="entry name" value="4HBT"/>
    <property type="match status" value="1"/>
</dbReference>
<evidence type="ECO:0000256" key="5">
    <source>
        <dbReference type="ARBA" id="ARBA00022946"/>
    </source>
</evidence>
<evidence type="ECO:0000259" key="9">
    <source>
        <dbReference type="Pfam" id="PF20791"/>
    </source>
</evidence>
<dbReference type="AlphaFoldDB" id="A0A414K7S1"/>
<evidence type="ECO:0000256" key="6">
    <source>
        <dbReference type="ARBA" id="ARBA00023098"/>
    </source>
</evidence>
<proteinExistence type="inferred from homology"/>
<evidence type="ECO:0000256" key="4">
    <source>
        <dbReference type="ARBA" id="ARBA00022832"/>
    </source>
</evidence>
<keyword evidence="7" id="KW-0275">Fatty acid biosynthesis</keyword>
<comment type="caution">
    <text evidence="10">The sequence shown here is derived from an EMBL/GenBank/DDBJ whole genome shotgun (WGS) entry which is preliminary data.</text>
</comment>
<evidence type="ECO:0000256" key="3">
    <source>
        <dbReference type="ARBA" id="ARBA00022801"/>
    </source>
</evidence>
<evidence type="ECO:0000256" key="2">
    <source>
        <dbReference type="ARBA" id="ARBA00022516"/>
    </source>
</evidence>
<protein>
    <submittedName>
        <fullName evidence="10">Acyl-[acyl-carrier-protein] thioesterase</fullName>
    </submittedName>
</protein>
<keyword evidence="6" id="KW-0443">Lipid metabolism</keyword>
<comment type="similarity">
    <text evidence="1">Belongs to the acyl-ACP thioesterase family.</text>
</comment>
<dbReference type="Gene3D" id="3.10.129.10">
    <property type="entry name" value="Hotdog Thioesterase"/>
    <property type="match status" value="1"/>
</dbReference>
<gene>
    <name evidence="10" type="ORF">DW723_14925</name>
</gene>
<accession>A0A414K7S1</accession>
<dbReference type="InterPro" id="IPR045023">
    <property type="entry name" value="FATA/B"/>
</dbReference>
<organism evidence="10 11">
    <name type="scientific">Blautia obeum</name>
    <dbReference type="NCBI Taxonomy" id="40520"/>
    <lineage>
        <taxon>Bacteria</taxon>
        <taxon>Bacillati</taxon>
        <taxon>Bacillota</taxon>
        <taxon>Clostridia</taxon>
        <taxon>Lachnospirales</taxon>
        <taxon>Lachnospiraceae</taxon>
        <taxon>Blautia</taxon>
    </lineage>
</organism>
<keyword evidence="5" id="KW-0809">Transit peptide</keyword>